<dbReference type="PROSITE" id="PS51406">
    <property type="entry name" value="FIBRINOGEN_C_2"/>
    <property type="match status" value="1"/>
</dbReference>
<dbReference type="Pfam" id="PF00147">
    <property type="entry name" value="Fibrinogen_C"/>
    <property type="match status" value="1"/>
</dbReference>
<keyword evidence="5" id="KW-1015">Disulfide bond</keyword>
<reference evidence="10" key="1">
    <citation type="submission" date="2025-08" db="UniProtKB">
        <authorList>
            <consortium name="RefSeq"/>
        </authorList>
    </citation>
    <scope>IDENTIFICATION</scope>
    <source>
        <tissue evidence="10">Whole sample</tissue>
    </source>
</reference>
<dbReference type="Proteomes" id="UP000694844">
    <property type="component" value="Chromosome 8"/>
</dbReference>
<keyword evidence="2" id="KW-0964">Secreted</keyword>
<dbReference type="GeneID" id="111110004"/>
<dbReference type="PANTHER" id="PTHR47221:SF6">
    <property type="entry name" value="FIBRINOGEN ALPHA CHAIN"/>
    <property type="match status" value="1"/>
</dbReference>
<keyword evidence="3 7" id="KW-0732">Signal</keyword>
<comment type="subcellular location">
    <subcellularLocation>
        <location evidence="1">Secreted</location>
    </subcellularLocation>
</comment>
<name>A0A8B8BFK2_CRAVI</name>
<dbReference type="GO" id="GO:0005576">
    <property type="term" value="C:extracellular region"/>
    <property type="evidence" value="ECO:0007669"/>
    <property type="project" value="UniProtKB-SubCell"/>
</dbReference>
<evidence type="ECO:0000256" key="2">
    <source>
        <dbReference type="ARBA" id="ARBA00022525"/>
    </source>
</evidence>
<protein>
    <submittedName>
        <fullName evidence="10">Angiopoietin-4-like</fullName>
    </submittedName>
</protein>
<dbReference type="PROSITE" id="PS00514">
    <property type="entry name" value="FIBRINOGEN_C_1"/>
    <property type="match status" value="1"/>
</dbReference>
<feature type="chain" id="PRO_5034418150" evidence="7">
    <location>
        <begin position="20"/>
        <end position="295"/>
    </location>
</feature>
<dbReference type="SMART" id="SM00186">
    <property type="entry name" value="FBG"/>
    <property type="match status" value="1"/>
</dbReference>
<accession>A0A8B8BFK2</accession>
<keyword evidence="9" id="KW-1185">Reference proteome</keyword>
<evidence type="ECO:0000256" key="5">
    <source>
        <dbReference type="ARBA" id="ARBA00023157"/>
    </source>
</evidence>
<dbReference type="KEGG" id="cvn:111110004"/>
<evidence type="ECO:0000313" key="10">
    <source>
        <dbReference type="RefSeq" id="XP_022302013.1"/>
    </source>
</evidence>
<dbReference type="InterPro" id="IPR020837">
    <property type="entry name" value="Fibrinogen_CS"/>
</dbReference>
<evidence type="ECO:0000259" key="8">
    <source>
        <dbReference type="PROSITE" id="PS51406"/>
    </source>
</evidence>
<keyword evidence="6" id="KW-0325">Glycoprotein</keyword>
<feature type="signal peptide" evidence="7">
    <location>
        <begin position="1"/>
        <end position="19"/>
    </location>
</feature>
<proteinExistence type="predicted"/>
<organism evidence="9 10">
    <name type="scientific">Crassostrea virginica</name>
    <name type="common">Eastern oyster</name>
    <dbReference type="NCBI Taxonomy" id="6565"/>
    <lineage>
        <taxon>Eukaryota</taxon>
        <taxon>Metazoa</taxon>
        <taxon>Spiralia</taxon>
        <taxon>Lophotrochozoa</taxon>
        <taxon>Mollusca</taxon>
        <taxon>Bivalvia</taxon>
        <taxon>Autobranchia</taxon>
        <taxon>Pteriomorphia</taxon>
        <taxon>Ostreida</taxon>
        <taxon>Ostreoidea</taxon>
        <taxon>Ostreidae</taxon>
        <taxon>Crassostrea</taxon>
    </lineage>
</organism>
<dbReference type="Gene3D" id="3.90.215.10">
    <property type="entry name" value="Gamma Fibrinogen, chain A, domain 1"/>
    <property type="match status" value="1"/>
</dbReference>
<feature type="domain" description="Fibrinogen C-terminal" evidence="8">
    <location>
        <begin position="74"/>
        <end position="295"/>
    </location>
</feature>
<dbReference type="RefSeq" id="XP_022302013.1">
    <property type="nucleotide sequence ID" value="XM_022446305.1"/>
</dbReference>
<evidence type="ECO:0000256" key="6">
    <source>
        <dbReference type="ARBA" id="ARBA00023180"/>
    </source>
</evidence>
<dbReference type="CDD" id="cd00087">
    <property type="entry name" value="FReD"/>
    <property type="match status" value="1"/>
</dbReference>
<dbReference type="SUPFAM" id="SSF56496">
    <property type="entry name" value="Fibrinogen C-terminal domain-like"/>
    <property type="match status" value="1"/>
</dbReference>
<keyword evidence="4" id="KW-0175">Coiled coil</keyword>
<evidence type="ECO:0000313" key="9">
    <source>
        <dbReference type="Proteomes" id="UP000694844"/>
    </source>
</evidence>
<sequence>MSWLTLCVVAVFCVSQTNSAGHTPLPYVKDEVSSFLKQAPWKHTESSGTLSGGPMVLTLMSKYKLNGGLFFSKKYPENTFKSCSDILKKKPHRKNRDGVYTINLSTGVKKRVYCDMTTDGGGWTVLQRRFDGSTDFQSRTWQNYAEGFGNPGHEYWIGNEAIHYLTKNGKAKLRLDLKKFSGEQGNITYSTFKVGSKSEKYKLTIGGFKGSLGMKDSLSAHNGMMFTTKDSDNDTWAKNCASHYGNGWWFSACLVSNLNGVYYKKPQRTNNGITWLYWQNSSIRESLKSSKMMIR</sequence>
<dbReference type="InterPro" id="IPR037579">
    <property type="entry name" value="FIB_ANG-like"/>
</dbReference>
<gene>
    <name evidence="10" type="primary">LOC111110004</name>
</gene>
<dbReference type="InterPro" id="IPR002181">
    <property type="entry name" value="Fibrinogen_a/b/g_C_dom"/>
</dbReference>
<evidence type="ECO:0000256" key="1">
    <source>
        <dbReference type="ARBA" id="ARBA00004613"/>
    </source>
</evidence>
<evidence type="ECO:0000256" key="7">
    <source>
        <dbReference type="SAM" id="SignalP"/>
    </source>
</evidence>
<evidence type="ECO:0000256" key="3">
    <source>
        <dbReference type="ARBA" id="ARBA00022729"/>
    </source>
</evidence>
<dbReference type="OrthoDB" id="6105820at2759"/>
<dbReference type="NCBIfam" id="NF040941">
    <property type="entry name" value="GGGWT_bact"/>
    <property type="match status" value="1"/>
</dbReference>
<dbReference type="AlphaFoldDB" id="A0A8B8BFK2"/>
<dbReference type="InterPro" id="IPR036056">
    <property type="entry name" value="Fibrinogen-like_C"/>
</dbReference>
<evidence type="ECO:0000256" key="4">
    <source>
        <dbReference type="ARBA" id="ARBA00023054"/>
    </source>
</evidence>
<dbReference type="PANTHER" id="PTHR47221">
    <property type="entry name" value="FIBRINOGEN ALPHA CHAIN"/>
    <property type="match status" value="1"/>
</dbReference>
<dbReference type="InterPro" id="IPR014716">
    <property type="entry name" value="Fibrinogen_a/b/g_C_1"/>
</dbReference>